<evidence type="ECO:0000256" key="2">
    <source>
        <dbReference type="ARBA" id="ARBA00023002"/>
    </source>
</evidence>
<dbReference type="SUPFAM" id="SSF51735">
    <property type="entry name" value="NAD(P)-binding Rossmann-fold domains"/>
    <property type="match status" value="1"/>
</dbReference>
<dbReference type="PATRIC" id="fig|1886670.3.peg.1300"/>
<sequence>MSQSFTGKDDHQHQHTTELEADPLLAADVPPTAPKAPSTGNALVDKTLREVIRSAEKTAGEPPTETEENALPLHSHLRGKVVVITGGAGVLCRSMAYELGRQGCKIAILNRTLAKGEMVAAEIRDAGGEAIAVGCDVTKEDSVILAEATVMAEFGACDILINGAGGNHPDANTTEEAFREEHLNDVSKQTFYDIGLNGFRDVFDLNMIGTLIPTQIFSRNMIHREGATVINISSMSAYSPMTKVPAYSAAKAAINNFTQWLAVHFADAGIRINAIAPGFFLTDQNAKMLKHEDGSYNERSEKIIAHTPMRRFGEPNDLLGTLLWLADSQASGFVTGITVPVDGGFMAYSGV</sequence>
<dbReference type="PANTHER" id="PTHR42760">
    <property type="entry name" value="SHORT-CHAIN DEHYDROGENASES/REDUCTASES FAMILY MEMBER"/>
    <property type="match status" value="1"/>
</dbReference>
<feature type="compositionally biased region" description="Basic and acidic residues" evidence="4">
    <location>
        <begin position="7"/>
        <end position="18"/>
    </location>
</feature>
<dbReference type="EC" id="1.1.1.304" evidence="5"/>
<dbReference type="AlphaFoldDB" id="A0A1E3L694"/>
<comment type="similarity">
    <text evidence="1 3">Belongs to the short-chain dehydrogenases/reductases (SDR) family.</text>
</comment>
<dbReference type="STRING" id="1886670.PTI45_01275"/>
<dbReference type="PROSITE" id="PS00061">
    <property type="entry name" value="ADH_SHORT"/>
    <property type="match status" value="1"/>
</dbReference>
<keyword evidence="2 5" id="KW-0560">Oxidoreductase</keyword>
<dbReference type="Proteomes" id="UP000094578">
    <property type="component" value="Unassembled WGS sequence"/>
</dbReference>
<dbReference type="GO" id="GO:0005975">
    <property type="term" value="P:carbohydrate metabolic process"/>
    <property type="evidence" value="ECO:0007669"/>
    <property type="project" value="UniProtKB-ARBA"/>
</dbReference>
<dbReference type="GO" id="GO:0052588">
    <property type="term" value="F:diacetyl reductase ((S)-acetoin forming) (NAD+) activity"/>
    <property type="evidence" value="ECO:0007669"/>
    <property type="project" value="UniProtKB-EC"/>
</dbReference>
<reference evidence="5 6" key="1">
    <citation type="submission" date="2016-08" db="EMBL/GenBank/DDBJ databases">
        <title>Genome sequencing of Paenibacillus sp. TI45-13ar, isolated from Korean traditional nuruk.</title>
        <authorList>
            <person name="Kim S.-J."/>
        </authorList>
    </citation>
    <scope>NUCLEOTIDE SEQUENCE [LARGE SCALE GENOMIC DNA]</scope>
    <source>
        <strain evidence="5 6">TI45-13ar</strain>
    </source>
</reference>
<dbReference type="Pfam" id="PF00106">
    <property type="entry name" value="adh_short"/>
    <property type="match status" value="1"/>
</dbReference>
<evidence type="ECO:0000256" key="3">
    <source>
        <dbReference type="RuleBase" id="RU000363"/>
    </source>
</evidence>
<evidence type="ECO:0000313" key="6">
    <source>
        <dbReference type="Proteomes" id="UP000094578"/>
    </source>
</evidence>
<dbReference type="PRINTS" id="PR00080">
    <property type="entry name" value="SDRFAMILY"/>
</dbReference>
<keyword evidence="6" id="KW-1185">Reference proteome</keyword>
<dbReference type="InterPro" id="IPR036291">
    <property type="entry name" value="NAD(P)-bd_dom_sf"/>
</dbReference>
<feature type="region of interest" description="Disordered" evidence="4">
    <location>
        <begin position="1"/>
        <end position="43"/>
    </location>
</feature>
<dbReference type="EC" id="1.1.1.-" evidence="5"/>
<evidence type="ECO:0000256" key="1">
    <source>
        <dbReference type="ARBA" id="ARBA00006484"/>
    </source>
</evidence>
<dbReference type="PRINTS" id="PR00081">
    <property type="entry name" value="GDHRDH"/>
</dbReference>
<organism evidence="5 6">
    <name type="scientific">Paenibacillus nuruki</name>
    <dbReference type="NCBI Taxonomy" id="1886670"/>
    <lineage>
        <taxon>Bacteria</taxon>
        <taxon>Bacillati</taxon>
        <taxon>Bacillota</taxon>
        <taxon>Bacilli</taxon>
        <taxon>Bacillales</taxon>
        <taxon>Paenibacillaceae</taxon>
        <taxon>Paenibacillus</taxon>
    </lineage>
</organism>
<gene>
    <name evidence="5" type="primary">butA</name>
    <name evidence="5" type="ORF">PTI45_01275</name>
</gene>
<dbReference type="Gene3D" id="3.40.50.720">
    <property type="entry name" value="NAD(P)-binding Rossmann-like Domain"/>
    <property type="match status" value="1"/>
</dbReference>
<dbReference type="CDD" id="cd08935">
    <property type="entry name" value="mannonate_red_SDR_c"/>
    <property type="match status" value="1"/>
</dbReference>
<dbReference type="InterPro" id="IPR002347">
    <property type="entry name" value="SDR_fam"/>
</dbReference>
<evidence type="ECO:0000313" key="5">
    <source>
        <dbReference type="EMBL" id="ODP29266.1"/>
    </source>
</evidence>
<proteinExistence type="inferred from homology"/>
<dbReference type="InterPro" id="IPR020904">
    <property type="entry name" value="Sc_DH/Rdtase_CS"/>
</dbReference>
<dbReference type="EMBL" id="MDER01000031">
    <property type="protein sequence ID" value="ODP29266.1"/>
    <property type="molecule type" value="Genomic_DNA"/>
</dbReference>
<dbReference type="FunFam" id="3.40.50.720:FF:000240">
    <property type="entry name" value="SDR family oxidoreductase"/>
    <property type="match status" value="1"/>
</dbReference>
<accession>A0A1E3L694</accession>
<dbReference type="PANTHER" id="PTHR42760:SF115">
    <property type="entry name" value="3-OXOACYL-[ACYL-CARRIER-PROTEIN] REDUCTASE FABG"/>
    <property type="match status" value="1"/>
</dbReference>
<dbReference type="EC" id="1.1.1.76" evidence="5"/>
<comment type="caution">
    <text evidence="5">The sequence shown here is derived from an EMBL/GenBank/DDBJ whole genome shotgun (WGS) entry which is preliminary data.</text>
</comment>
<name>A0A1E3L694_9BACL</name>
<evidence type="ECO:0000256" key="4">
    <source>
        <dbReference type="SAM" id="MobiDB-lite"/>
    </source>
</evidence>
<dbReference type="GO" id="GO:0047512">
    <property type="term" value="F:(S,S)-butanediol dehydrogenase activity"/>
    <property type="evidence" value="ECO:0007669"/>
    <property type="project" value="UniProtKB-EC"/>
</dbReference>
<dbReference type="NCBIfam" id="NF006132">
    <property type="entry name" value="PRK08277.1"/>
    <property type="match status" value="1"/>
</dbReference>
<protein>
    <submittedName>
        <fullName evidence="5">Fatty acyl-CoA reductase</fullName>
        <ecNumber evidence="5">1.1.1.-</ecNumber>
        <ecNumber evidence="5">1.1.1.304</ecNumber>
        <ecNumber evidence="5">1.1.1.76</ecNumber>
    </submittedName>
</protein>